<dbReference type="EMBL" id="AUSU01002567">
    <property type="protein sequence ID" value="EPS68529.1"/>
    <property type="molecule type" value="Genomic_DNA"/>
</dbReference>
<dbReference type="InterPro" id="IPR050665">
    <property type="entry name" value="Cytochrome_P450_Monooxygen"/>
</dbReference>
<evidence type="ECO:0000256" key="2">
    <source>
        <dbReference type="ARBA" id="ARBA00010617"/>
    </source>
</evidence>
<dbReference type="Proteomes" id="UP000015453">
    <property type="component" value="Unassembled WGS sequence"/>
</dbReference>
<dbReference type="PANTHER" id="PTHR24282:SF273">
    <property type="entry name" value="CYTOCHROME P450 CYP72A219-LIKE"/>
    <property type="match status" value="1"/>
</dbReference>
<sequence>LNWSYLTPKKLETFLRKQGLKGNPYTFIHGDLKEFKHIHDVATSKPIGFDDDFKPRVLGLLFKTINTYGNCSFFWNGTKPVVILTDPEMAKEVFRKTRVYRKPVNPDPLVRLLASGVLSYEGEKWDKHRKLLNPAFHAEKLKLMVPAFVRSCEEVLKKWEEEEDEETVDVWPYLHLITSDAISRTAFGSRYEDGRRIFQLQKEQLQHASKSGSTVYIPGSSFLPTRRNRRMKEIEKEIQLVIRNLIDRRIKAAESGEAGSDLLGLMLESNFHETRGMKSSFGMSIDEIVEECKLFYLAGQETTSSLILWTMVLLSRHSEWQQKARAEVLRVFGKEHPNVEGLNHLKIVTMILHEVLR</sequence>
<keyword evidence="12" id="KW-1185">Reference proteome</keyword>
<evidence type="ECO:0008006" key="13">
    <source>
        <dbReference type="Google" id="ProtNLM"/>
    </source>
</evidence>
<name>S8CMX7_9LAMI</name>
<evidence type="ECO:0000256" key="6">
    <source>
        <dbReference type="ARBA" id="ARBA00022989"/>
    </source>
</evidence>
<dbReference type="InterPro" id="IPR036396">
    <property type="entry name" value="Cyt_P450_sf"/>
</dbReference>
<evidence type="ECO:0000256" key="7">
    <source>
        <dbReference type="ARBA" id="ARBA00023002"/>
    </source>
</evidence>
<evidence type="ECO:0000256" key="10">
    <source>
        <dbReference type="ARBA" id="ARBA00023136"/>
    </source>
</evidence>
<proteinExistence type="inferred from homology"/>
<keyword evidence="7" id="KW-0560">Oxidoreductase</keyword>
<keyword evidence="3" id="KW-0349">Heme</keyword>
<comment type="similarity">
    <text evidence="2">Belongs to the cytochrome P450 family.</text>
</comment>
<dbReference type="Gene3D" id="1.10.630.10">
    <property type="entry name" value="Cytochrome P450"/>
    <property type="match status" value="1"/>
</dbReference>
<accession>S8CMX7</accession>
<comment type="subcellular location">
    <subcellularLocation>
        <location evidence="1">Membrane</location>
        <topology evidence="1">Single-pass membrane protein</topology>
    </subcellularLocation>
</comment>
<organism evidence="11 12">
    <name type="scientific">Genlisea aurea</name>
    <dbReference type="NCBI Taxonomy" id="192259"/>
    <lineage>
        <taxon>Eukaryota</taxon>
        <taxon>Viridiplantae</taxon>
        <taxon>Streptophyta</taxon>
        <taxon>Embryophyta</taxon>
        <taxon>Tracheophyta</taxon>
        <taxon>Spermatophyta</taxon>
        <taxon>Magnoliopsida</taxon>
        <taxon>eudicotyledons</taxon>
        <taxon>Gunneridae</taxon>
        <taxon>Pentapetalae</taxon>
        <taxon>asterids</taxon>
        <taxon>lamiids</taxon>
        <taxon>Lamiales</taxon>
        <taxon>Lentibulariaceae</taxon>
        <taxon>Genlisea</taxon>
    </lineage>
</organism>
<keyword evidence="4" id="KW-0812">Transmembrane</keyword>
<dbReference type="GO" id="GO:0004497">
    <property type="term" value="F:monooxygenase activity"/>
    <property type="evidence" value="ECO:0007669"/>
    <property type="project" value="UniProtKB-KW"/>
</dbReference>
<dbReference type="GO" id="GO:0005506">
    <property type="term" value="F:iron ion binding"/>
    <property type="evidence" value="ECO:0007669"/>
    <property type="project" value="InterPro"/>
</dbReference>
<evidence type="ECO:0000256" key="9">
    <source>
        <dbReference type="ARBA" id="ARBA00023033"/>
    </source>
</evidence>
<evidence type="ECO:0000256" key="1">
    <source>
        <dbReference type="ARBA" id="ARBA00004167"/>
    </source>
</evidence>
<dbReference type="OrthoDB" id="909405at2759"/>
<comment type="caution">
    <text evidence="11">The sequence shown here is derived from an EMBL/GenBank/DDBJ whole genome shotgun (WGS) entry which is preliminary data.</text>
</comment>
<dbReference type="InterPro" id="IPR002401">
    <property type="entry name" value="Cyt_P450_E_grp-I"/>
</dbReference>
<evidence type="ECO:0000313" key="11">
    <source>
        <dbReference type="EMBL" id="EPS68529.1"/>
    </source>
</evidence>
<dbReference type="AlphaFoldDB" id="S8CMX7"/>
<evidence type="ECO:0000256" key="4">
    <source>
        <dbReference type="ARBA" id="ARBA00022692"/>
    </source>
</evidence>
<evidence type="ECO:0000256" key="5">
    <source>
        <dbReference type="ARBA" id="ARBA00022723"/>
    </source>
</evidence>
<dbReference type="PANTHER" id="PTHR24282">
    <property type="entry name" value="CYTOCHROME P450 FAMILY MEMBER"/>
    <property type="match status" value="1"/>
</dbReference>
<reference evidence="11 12" key="1">
    <citation type="journal article" date="2013" name="BMC Genomics">
        <title>The miniature genome of a carnivorous plant Genlisea aurea contains a low number of genes and short non-coding sequences.</title>
        <authorList>
            <person name="Leushkin E.V."/>
            <person name="Sutormin R.A."/>
            <person name="Nabieva E.R."/>
            <person name="Penin A.A."/>
            <person name="Kondrashov A.S."/>
            <person name="Logacheva M.D."/>
        </authorList>
    </citation>
    <scope>NUCLEOTIDE SEQUENCE [LARGE SCALE GENOMIC DNA]</scope>
</reference>
<keyword evidence="9" id="KW-0503">Monooxygenase</keyword>
<dbReference type="GO" id="GO:0020037">
    <property type="term" value="F:heme binding"/>
    <property type="evidence" value="ECO:0007669"/>
    <property type="project" value="InterPro"/>
</dbReference>
<feature type="non-terminal residue" evidence="11">
    <location>
        <position position="1"/>
    </location>
</feature>
<feature type="non-terminal residue" evidence="11">
    <location>
        <position position="357"/>
    </location>
</feature>
<evidence type="ECO:0000256" key="3">
    <source>
        <dbReference type="ARBA" id="ARBA00022617"/>
    </source>
</evidence>
<keyword evidence="6" id="KW-1133">Transmembrane helix</keyword>
<keyword evidence="10" id="KW-0472">Membrane</keyword>
<dbReference type="GO" id="GO:0016020">
    <property type="term" value="C:membrane"/>
    <property type="evidence" value="ECO:0007669"/>
    <property type="project" value="UniProtKB-SubCell"/>
</dbReference>
<keyword evidence="8" id="KW-0408">Iron</keyword>
<dbReference type="Pfam" id="PF00067">
    <property type="entry name" value="p450"/>
    <property type="match status" value="1"/>
</dbReference>
<evidence type="ECO:0000256" key="8">
    <source>
        <dbReference type="ARBA" id="ARBA00023004"/>
    </source>
</evidence>
<dbReference type="InterPro" id="IPR001128">
    <property type="entry name" value="Cyt_P450"/>
</dbReference>
<dbReference type="GO" id="GO:0016705">
    <property type="term" value="F:oxidoreductase activity, acting on paired donors, with incorporation or reduction of molecular oxygen"/>
    <property type="evidence" value="ECO:0007669"/>
    <property type="project" value="InterPro"/>
</dbReference>
<evidence type="ECO:0000313" key="12">
    <source>
        <dbReference type="Proteomes" id="UP000015453"/>
    </source>
</evidence>
<protein>
    <recommendedName>
        <fullName evidence="13">Cytochrome P450</fullName>
    </recommendedName>
</protein>
<gene>
    <name evidence="11" type="ORF">M569_06239</name>
</gene>
<dbReference type="PRINTS" id="PR00463">
    <property type="entry name" value="EP450I"/>
</dbReference>
<keyword evidence="5" id="KW-0479">Metal-binding</keyword>
<dbReference type="SUPFAM" id="SSF48264">
    <property type="entry name" value="Cytochrome P450"/>
    <property type="match status" value="1"/>
</dbReference>